<evidence type="ECO:0000313" key="3">
    <source>
        <dbReference type="Proteomes" id="UP001497472"/>
    </source>
</evidence>
<dbReference type="EMBL" id="CAVLEF010000123">
    <property type="protein sequence ID" value="CAK1551417.1"/>
    <property type="molecule type" value="Genomic_DNA"/>
</dbReference>
<gene>
    <name evidence="2" type="ORF">LNINA_LOCUS10554</name>
</gene>
<dbReference type="AlphaFoldDB" id="A0AAV1JS02"/>
<protein>
    <submittedName>
        <fullName evidence="2">Uncharacterized protein</fullName>
    </submittedName>
</protein>
<proteinExistence type="predicted"/>
<feature type="compositionally biased region" description="Polar residues" evidence="1">
    <location>
        <begin position="128"/>
        <end position="137"/>
    </location>
</feature>
<sequence>MPVKALEKCVRDLMQTVLDLQNKVISLESVILEQNQLIKQFAKPIHISNLVATTDNSESKSEVDSKKRPGRTNRQRAASSALTPVLEVQAGQSDRSQSSSPLPTCTTPQLTASMFDARLSGEASTTLQANATRTNDSSVRDENPQWENVTHRRTARSRRTSHDSIARGTAAPGSTSLEASERKAYLHVYYLKSGTTVEQMVNHLMTICPNDVCRVEQLK</sequence>
<feature type="non-terminal residue" evidence="2">
    <location>
        <position position="219"/>
    </location>
</feature>
<accession>A0AAV1JS02</accession>
<evidence type="ECO:0000256" key="1">
    <source>
        <dbReference type="SAM" id="MobiDB-lite"/>
    </source>
</evidence>
<feature type="compositionally biased region" description="Polar residues" evidence="1">
    <location>
        <begin position="90"/>
        <end position="108"/>
    </location>
</feature>
<feature type="region of interest" description="Disordered" evidence="1">
    <location>
        <begin position="128"/>
        <end position="178"/>
    </location>
</feature>
<evidence type="ECO:0000313" key="2">
    <source>
        <dbReference type="EMBL" id="CAK1551417.1"/>
    </source>
</evidence>
<comment type="caution">
    <text evidence="2">The sequence shown here is derived from an EMBL/GenBank/DDBJ whole genome shotgun (WGS) entry which is preliminary data.</text>
</comment>
<organism evidence="2 3">
    <name type="scientific">Leptosia nina</name>
    <dbReference type="NCBI Taxonomy" id="320188"/>
    <lineage>
        <taxon>Eukaryota</taxon>
        <taxon>Metazoa</taxon>
        <taxon>Ecdysozoa</taxon>
        <taxon>Arthropoda</taxon>
        <taxon>Hexapoda</taxon>
        <taxon>Insecta</taxon>
        <taxon>Pterygota</taxon>
        <taxon>Neoptera</taxon>
        <taxon>Endopterygota</taxon>
        <taxon>Lepidoptera</taxon>
        <taxon>Glossata</taxon>
        <taxon>Ditrysia</taxon>
        <taxon>Papilionoidea</taxon>
        <taxon>Pieridae</taxon>
        <taxon>Pierinae</taxon>
        <taxon>Leptosia</taxon>
    </lineage>
</organism>
<name>A0AAV1JS02_9NEOP</name>
<feature type="region of interest" description="Disordered" evidence="1">
    <location>
        <begin position="54"/>
        <end position="108"/>
    </location>
</feature>
<dbReference type="Proteomes" id="UP001497472">
    <property type="component" value="Unassembled WGS sequence"/>
</dbReference>
<reference evidence="2 3" key="1">
    <citation type="submission" date="2023-11" db="EMBL/GenBank/DDBJ databases">
        <authorList>
            <person name="Okamura Y."/>
        </authorList>
    </citation>
    <scope>NUCLEOTIDE SEQUENCE [LARGE SCALE GENOMIC DNA]</scope>
</reference>
<keyword evidence="3" id="KW-1185">Reference proteome</keyword>
<feature type="compositionally biased region" description="Basic and acidic residues" evidence="1">
    <location>
        <begin position="57"/>
        <end position="67"/>
    </location>
</feature>